<sequence length="897" mass="99675">MTSERDLPWQAQVVKLCTRLGLPTPQRPLFAEEAGENSRLPADEEPAEGSDSDAAFRRLVRAREQQLGQERGGRRKNLGSYYTPDCLIALLLDTTLEPLLDECCDAPDPEQALLALRLLDPACGAGDFLLAAARRLALRLLEIRGEAASAEGSDAAADERHLPAEQRSFWRRPECNAPRAALREVVAHCLCGIDEDPVAIGLTQLNLFLASASPGIAAELPAEHFICCNALLGWRCVDELLLPIRRDAYTAAPGDNPLVARRLRRRNGEESQAILSEAARRSETLRLHPERWADMADLTLAAWLLPKQSDIAVPTTGSVDACLRGAMPADAPELLAARDICRRFRIRHLFELFPGVPHDENGSPKFDCVIGNPPWNKLEINEREWFTGRCDSVAGTRGAARKTAIRRLSATQPELAEELERERRSVAVTSNYLRHVCAHRMPESSGISNLYVPFLHRYALCCRRGGRLGMIVPTGLMSDCGAQALFRRLHGGDYIRHFYDFENRRRLFPDVDQRQRFACISLGRAGKTARYAFFLKHPAELEQRERSLELSPKLFALLNPGTGGGVSFRCAADAAIAGRICSALPLLDADGDGGPWQIELRQGLYNMTTDSHRFYRRACAGTVPLIEGKMFHLYEPRFAGVNSRGLADESRPAQLADPGFRPGVRYHVVRAEAMARLPEAERRRGWLIAFRMVTSPTNERSFVCSPMPLGGYGNSVGLLLSAQPDARRLVCLAANLSSLVFDYLVRLKLSGLNLNFHIVRQLPVLPPEAYSDADVAYICGRIHRLLHNSRLMDVWARSCGFEGAPRPYDEDRRSRLRAELDAWFARRYGLSRDEFAYILDPALAPQLPGNRPGTATFAVLRSKEERLYGRYLSAELALAAWDALDASLGRPGGTPEP</sequence>
<dbReference type="GO" id="GO:0003676">
    <property type="term" value="F:nucleic acid binding"/>
    <property type="evidence" value="ECO:0007669"/>
    <property type="project" value="InterPro"/>
</dbReference>
<evidence type="ECO:0000313" key="7">
    <source>
        <dbReference type="Proteomes" id="UP000823964"/>
    </source>
</evidence>
<gene>
    <name evidence="6" type="ORF">H9862_06705</name>
</gene>
<reference evidence="6" key="2">
    <citation type="submission" date="2021-04" db="EMBL/GenBank/DDBJ databases">
        <authorList>
            <person name="Gilroy R."/>
        </authorList>
    </citation>
    <scope>NUCLEOTIDE SEQUENCE</scope>
    <source>
        <strain evidence="6">14975</strain>
    </source>
</reference>
<reference evidence="6" key="1">
    <citation type="journal article" date="2021" name="PeerJ">
        <title>Extensive microbial diversity within the chicken gut microbiome revealed by metagenomics and culture.</title>
        <authorList>
            <person name="Gilroy R."/>
            <person name="Ravi A."/>
            <person name="Getino M."/>
            <person name="Pursley I."/>
            <person name="Horton D.L."/>
            <person name="Alikhan N.F."/>
            <person name="Baker D."/>
            <person name="Gharbi K."/>
            <person name="Hall N."/>
            <person name="Watson M."/>
            <person name="Adriaenssens E.M."/>
            <person name="Foster-Nyarko E."/>
            <person name="Jarju S."/>
            <person name="Secka A."/>
            <person name="Antonio M."/>
            <person name="Oren A."/>
            <person name="Chaudhuri R.R."/>
            <person name="La Ragione R."/>
            <person name="Hildebrand F."/>
            <person name="Pallen M.J."/>
        </authorList>
    </citation>
    <scope>NUCLEOTIDE SEQUENCE</scope>
    <source>
        <strain evidence="6">14975</strain>
    </source>
</reference>
<evidence type="ECO:0000256" key="3">
    <source>
        <dbReference type="ARBA" id="ARBA00022679"/>
    </source>
</evidence>
<dbReference type="EMBL" id="DXFQ01000122">
    <property type="protein sequence ID" value="HIX20271.1"/>
    <property type="molecule type" value="Genomic_DNA"/>
</dbReference>
<evidence type="ECO:0000256" key="5">
    <source>
        <dbReference type="SAM" id="MobiDB-lite"/>
    </source>
</evidence>
<evidence type="ECO:0000256" key="1">
    <source>
        <dbReference type="ARBA" id="ARBA00011900"/>
    </source>
</evidence>
<comment type="catalytic activity">
    <reaction evidence="4">
        <text>a 2'-deoxyadenosine in DNA + S-adenosyl-L-methionine = an N(6)-methyl-2'-deoxyadenosine in DNA + S-adenosyl-L-homocysteine + H(+)</text>
        <dbReference type="Rhea" id="RHEA:15197"/>
        <dbReference type="Rhea" id="RHEA-COMP:12418"/>
        <dbReference type="Rhea" id="RHEA-COMP:12419"/>
        <dbReference type="ChEBI" id="CHEBI:15378"/>
        <dbReference type="ChEBI" id="CHEBI:57856"/>
        <dbReference type="ChEBI" id="CHEBI:59789"/>
        <dbReference type="ChEBI" id="CHEBI:90615"/>
        <dbReference type="ChEBI" id="CHEBI:90616"/>
        <dbReference type="EC" id="2.1.1.72"/>
    </reaction>
</comment>
<evidence type="ECO:0000313" key="6">
    <source>
        <dbReference type="EMBL" id="HIX20271.1"/>
    </source>
</evidence>
<dbReference type="GO" id="GO:0032259">
    <property type="term" value="P:methylation"/>
    <property type="evidence" value="ECO:0007669"/>
    <property type="project" value="UniProtKB-KW"/>
</dbReference>
<evidence type="ECO:0000256" key="4">
    <source>
        <dbReference type="ARBA" id="ARBA00047942"/>
    </source>
</evidence>
<feature type="region of interest" description="Disordered" evidence="5">
    <location>
        <begin position="27"/>
        <end position="52"/>
    </location>
</feature>
<dbReference type="EC" id="2.1.1.72" evidence="1"/>
<dbReference type="Gene3D" id="3.40.50.150">
    <property type="entry name" value="Vaccinia Virus protein VP39"/>
    <property type="match status" value="1"/>
</dbReference>
<dbReference type="SUPFAM" id="SSF53335">
    <property type="entry name" value="S-adenosyl-L-methionine-dependent methyltransferases"/>
    <property type="match status" value="1"/>
</dbReference>
<accession>A0A9D2AIA8</accession>
<dbReference type="PROSITE" id="PS00092">
    <property type="entry name" value="N6_MTASE"/>
    <property type="match status" value="1"/>
</dbReference>
<dbReference type="InterPro" id="IPR050953">
    <property type="entry name" value="N4_N6_ade-DNA_methylase"/>
</dbReference>
<dbReference type="PANTHER" id="PTHR33841">
    <property type="entry name" value="DNA METHYLTRANSFERASE YEEA-RELATED"/>
    <property type="match status" value="1"/>
</dbReference>
<dbReference type="InterPro" id="IPR002052">
    <property type="entry name" value="DNA_methylase_N6_adenine_CS"/>
</dbReference>
<evidence type="ECO:0000256" key="2">
    <source>
        <dbReference type="ARBA" id="ARBA00022603"/>
    </source>
</evidence>
<keyword evidence="2" id="KW-0489">Methyltransferase</keyword>
<organism evidence="6 7">
    <name type="scientific">Candidatus Akkermansia intestinigallinarum</name>
    <dbReference type="NCBI Taxonomy" id="2838431"/>
    <lineage>
        <taxon>Bacteria</taxon>
        <taxon>Pseudomonadati</taxon>
        <taxon>Verrucomicrobiota</taxon>
        <taxon>Verrucomicrobiia</taxon>
        <taxon>Verrucomicrobiales</taxon>
        <taxon>Akkermansiaceae</taxon>
        <taxon>Akkermansia</taxon>
    </lineage>
</organism>
<keyword evidence="3" id="KW-0808">Transferase</keyword>
<comment type="caution">
    <text evidence="6">The sequence shown here is derived from an EMBL/GenBank/DDBJ whole genome shotgun (WGS) entry which is preliminary data.</text>
</comment>
<dbReference type="InterPro" id="IPR029063">
    <property type="entry name" value="SAM-dependent_MTases_sf"/>
</dbReference>
<proteinExistence type="predicted"/>
<protein>
    <recommendedName>
        <fullName evidence="1">site-specific DNA-methyltransferase (adenine-specific)</fullName>
        <ecNumber evidence="1">2.1.1.72</ecNumber>
    </recommendedName>
</protein>
<dbReference type="Proteomes" id="UP000823964">
    <property type="component" value="Unassembled WGS sequence"/>
</dbReference>
<name>A0A9D2AIA8_9BACT</name>
<dbReference type="AlphaFoldDB" id="A0A9D2AIA8"/>
<dbReference type="PANTHER" id="PTHR33841:SF1">
    <property type="entry name" value="DNA METHYLTRANSFERASE A"/>
    <property type="match status" value="1"/>
</dbReference>
<dbReference type="PRINTS" id="PR00507">
    <property type="entry name" value="N12N6MTFRASE"/>
</dbReference>
<dbReference type="GO" id="GO:0009007">
    <property type="term" value="F:site-specific DNA-methyltransferase (adenine-specific) activity"/>
    <property type="evidence" value="ECO:0007669"/>
    <property type="project" value="UniProtKB-EC"/>
</dbReference>